<dbReference type="InterPro" id="IPR000760">
    <property type="entry name" value="Inositol_monophosphatase-like"/>
</dbReference>
<comment type="cofactor">
    <cofactor evidence="3">
        <name>Mg(2+)</name>
        <dbReference type="ChEBI" id="CHEBI:18420"/>
    </cofactor>
</comment>
<comment type="catalytic activity">
    <reaction evidence="1">
        <text>a myo-inositol phosphate + H2O = myo-inositol + phosphate</text>
        <dbReference type="Rhea" id="RHEA:24056"/>
        <dbReference type="ChEBI" id="CHEBI:15377"/>
        <dbReference type="ChEBI" id="CHEBI:17268"/>
        <dbReference type="ChEBI" id="CHEBI:43474"/>
        <dbReference type="ChEBI" id="CHEBI:84139"/>
        <dbReference type="EC" id="3.1.3.25"/>
    </reaction>
</comment>
<gene>
    <name evidence="4" type="ORF">F4Y08_16785</name>
</gene>
<organism evidence="4">
    <name type="scientific">Caldilineaceae bacterium SB0662_bin_9</name>
    <dbReference type="NCBI Taxonomy" id="2605258"/>
    <lineage>
        <taxon>Bacteria</taxon>
        <taxon>Bacillati</taxon>
        <taxon>Chloroflexota</taxon>
        <taxon>Caldilineae</taxon>
        <taxon>Caldilineales</taxon>
        <taxon>Caldilineaceae</taxon>
    </lineage>
</organism>
<dbReference type="InterPro" id="IPR020550">
    <property type="entry name" value="Inositol_monophosphatase_CS"/>
</dbReference>
<keyword evidence="3" id="KW-0460">Magnesium</keyword>
<comment type="caution">
    <text evidence="4">The sequence shown here is derived from an EMBL/GenBank/DDBJ whole genome shotgun (WGS) entry which is preliminary data.</text>
</comment>
<dbReference type="Gene3D" id="3.30.540.10">
    <property type="entry name" value="Fructose-1,6-Bisphosphatase, subunit A, domain 1"/>
    <property type="match status" value="1"/>
</dbReference>
<dbReference type="CDD" id="cd01638">
    <property type="entry name" value="CysQ"/>
    <property type="match status" value="1"/>
</dbReference>
<feature type="binding site" evidence="3">
    <location>
        <position position="77"/>
    </location>
    <ligand>
        <name>Mg(2+)</name>
        <dbReference type="ChEBI" id="CHEBI:18420"/>
        <label>1</label>
        <note>catalytic</note>
    </ligand>
</feature>
<keyword evidence="3" id="KW-0479">Metal-binding</keyword>
<sequence length="290" mass="31671">MPIANPMPKGAWLHRETDTVLGILGTAGDIVSGYFAKDTDVEFKNIDEPVTVADRECSAFITSSLRNAFPNDGILSEEEPDTTERLSKERVWIIDPLDGTQEFVIGLPQFVIMVGLALHGKPCLGIVLQPTSGLVYIGVPGVDAWVHRDGCTLSVRAGHRDELSRMRAAVSRSHLTALMETCLDDAGFAEHKRIGSAGLKAGLVAEGRADCWFHASIGLKEWDVCAPHAILEAAGATVTDCWGRDRRYNQADYHLRHGVIASNGRRHAQLIDHISRVCADHGFHRDNGFA</sequence>
<dbReference type="PROSITE" id="PS00630">
    <property type="entry name" value="IMP_2"/>
    <property type="match status" value="1"/>
</dbReference>
<feature type="binding site" evidence="3">
    <location>
        <position position="95"/>
    </location>
    <ligand>
        <name>Mg(2+)</name>
        <dbReference type="ChEBI" id="CHEBI:18420"/>
        <label>1</label>
        <note>catalytic</note>
    </ligand>
</feature>
<dbReference type="EMBL" id="VXPY01000121">
    <property type="protein sequence ID" value="MYD91959.1"/>
    <property type="molecule type" value="Genomic_DNA"/>
</dbReference>
<feature type="binding site" evidence="3">
    <location>
        <position position="98"/>
    </location>
    <ligand>
        <name>Mg(2+)</name>
        <dbReference type="ChEBI" id="CHEBI:18420"/>
        <label>1</label>
        <note>catalytic</note>
    </ligand>
</feature>
<dbReference type="Gene3D" id="3.40.190.80">
    <property type="match status" value="1"/>
</dbReference>
<dbReference type="AlphaFoldDB" id="A0A6B1DW92"/>
<accession>A0A6B1DW92</accession>
<dbReference type="PANTHER" id="PTHR43028:SF5">
    <property type="entry name" value="3'(2'),5'-BISPHOSPHATE NUCLEOTIDASE 1"/>
    <property type="match status" value="1"/>
</dbReference>
<evidence type="ECO:0000256" key="3">
    <source>
        <dbReference type="PIRSR" id="PIRSR600760-2"/>
    </source>
</evidence>
<dbReference type="InterPro" id="IPR050725">
    <property type="entry name" value="CysQ/Inositol_MonoPase"/>
</dbReference>
<evidence type="ECO:0000313" key="4">
    <source>
        <dbReference type="EMBL" id="MYD91959.1"/>
    </source>
</evidence>
<dbReference type="EC" id="3.1.3.25" evidence="2"/>
<dbReference type="PANTHER" id="PTHR43028">
    <property type="entry name" value="3'(2'),5'-BISPHOSPHATE NUCLEOTIDASE 1"/>
    <property type="match status" value="1"/>
</dbReference>
<reference evidence="4" key="1">
    <citation type="submission" date="2019-09" db="EMBL/GenBank/DDBJ databases">
        <title>Characterisation of the sponge microbiome using genome-centric metagenomics.</title>
        <authorList>
            <person name="Engelberts J.P."/>
            <person name="Robbins S.J."/>
            <person name="De Goeij J.M."/>
            <person name="Aranda M."/>
            <person name="Bell S.C."/>
            <person name="Webster N.S."/>
        </authorList>
    </citation>
    <scope>NUCLEOTIDE SEQUENCE</scope>
    <source>
        <strain evidence="4">SB0662_bin_9</strain>
    </source>
</reference>
<proteinExistence type="predicted"/>
<dbReference type="Pfam" id="PF00459">
    <property type="entry name" value="Inositol_P"/>
    <property type="match status" value="1"/>
</dbReference>
<dbReference type="GO" id="GO:0052834">
    <property type="term" value="F:inositol monophosphate phosphatase activity"/>
    <property type="evidence" value="ECO:0007669"/>
    <property type="project" value="UniProtKB-EC"/>
</dbReference>
<feature type="binding site" evidence="3">
    <location>
        <position position="97"/>
    </location>
    <ligand>
        <name>Mg(2+)</name>
        <dbReference type="ChEBI" id="CHEBI:18420"/>
        <label>1</label>
        <note>catalytic</note>
    </ligand>
</feature>
<dbReference type="PRINTS" id="PR00377">
    <property type="entry name" value="IMPHPHTASES"/>
</dbReference>
<feature type="binding site" evidence="3">
    <location>
        <position position="223"/>
    </location>
    <ligand>
        <name>Mg(2+)</name>
        <dbReference type="ChEBI" id="CHEBI:18420"/>
        <label>1</label>
        <note>catalytic</note>
    </ligand>
</feature>
<dbReference type="SUPFAM" id="SSF56655">
    <property type="entry name" value="Carbohydrate phosphatase"/>
    <property type="match status" value="1"/>
</dbReference>
<dbReference type="GO" id="GO:0046854">
    <property type="term" value="P:phosphatidylinositol phosphate biosynthetic process"/>
    <property type="evidence" value="ECO:0007669"/>
    <property type="project" value="InterPro"/>
</dbReference>
<protein>
    <recommendedName>
        <fullName evidence="2">inositol-phosphate phosphatase</fullName>
        <ecNumber evidence="2">3.1.3.25</ecNumber>
    </recommendedName>
</protein>
<evidence type="ECO:0000256" key="2">
    <source>
        <dbReference type="ARBA" id="ARBA00013106"/>
    </source>
</evidence>
<evidence type="ECO:0000256" key="1">
    <source>
        <dbReference type="ARBA" id="ARBA00001033"/>
    </source>
</evidence>
<dbReference type="GO" id="GO:0046872">
    <property type="term" value="F:metal ion binding"/>
    <property type="evidence" value="ECO:0007669"/>
    <property type="project" value="UniProtKB-KW"/>
</dbReference>
<name>A0A6B1DW92_9CHLR</name>